<sequence length="1193" mass="129955">MKSIHFTLIFSFLVSFSVFGQGGASSCAELAANPEAYQSCATNVPFSNSVGQNGENFNTTCIGENFQGPTWFFIKIQNSGPITLQISQTDLSGNGTDVDFVLWGPFTTLNNVCNQLNTGTEVDCSWSAASIENINIPNATTGQLYVMLIDNYSNIAGNITVTQISGSGSTNCDFLSLTKITNTDGTDITTTDYCKPATKDIMATVDVTNFSGLVSNLRFSYTWYKDGVQIGTTITDSTSPTNTITVSETGNYRVETTAYDITNPSIVQDSSTDIDLSFHVVPDISIQNSNTACLNTNPVLNTTITNSALLDPIVDVLSYQWYVNAAPITGQTNASITPTLPGDYYVIVSNNSCSNVQSNSIRIIANPNITIQSDQTICEGDTFTITSNNTNASLNTNVTYEWYKDGLPTGITTPSYDVNASNQTVNTTATYYLVATEQNTCTFISNTVSVTINALPVVNTTPILFEQCDYIPSTLDGIAEMNLTSLYDIITNATPGLTLYYYQDAGLTNAITNPTNYSNTSSPFNQTIYVKAVNEAITPNCTSSGTAVITIQVNPTNLSNYPDMAPVCPEINQTYGFVDFEAQRTFIKNTYFPLSNVIITFHDNTSDASTGLNGLTNANQMPIGTTTVYARVISATTASCQSVGTFDVIVSTPPLQTTVSTAMICVLDNYLLSSNDTEALTGQNPTVVTSYFNSFSEALNNQNAINKNAALPLALGTKTYYIRLFDTATQCISIINFDINVFPNPTVIQPNPITHCGETTAFFDLESRINQITAGNTNYQVTFYETLADLNTGNAIATPSNYESATTTVYINVIDTANNNCAATTTLDLAVLPNPGASNNPTPLEICNDTGFDVFDLTVSENEMAGSTPITDIVFSYYIDLNDALNNTNTYIYNPTLFTNTVANSQTIYVRLNSKVNRDSELNIACFKILELDLYVRPYPENLISNEPYIICIDQETNTITPVEVKTGLDTTNYSFTWYNGFDAITGNEINNETNPSFVTSTVGEYSVMVTNISNAAMCSSIFNFTTATSLAPNSITASPSELIAFDTENTITAIALPNSSDYLYSIDGTSWQEDPIFTNILPGKYTLSVRSKFGCGDAYTEFIIADFPRFFTPNGDGFNDTWNIQGSETIDVLTIYIFDKYGKLLKQLAPNGTGWDGTFNGKPLPSTDYWFKLIYTKDNITKEFKSHFTLKR</sequence>
<feature type="chain" id="PRO_5026222530" evidence="1">
    <location>
        <begin position="21"/>
        <end position="1193"/>
    </location>
</feature>
<evidence type="ECO:0000259" key="2">
    <source>
        <dbReference type="PROSITE" id="PS50835"/>
    </source>
</evidence>
<comment type="caution">
    <text evidence="3">The sequence shown here is derived from an EMBL/GenBank/DDBJ whole genome shotgun (WGS) entry which is preliminary data.</text>
</comment>
<evidence type="ECO:0000313" key="3">
    <source>
        <dbReference type="EMBL" id="MVO08706.1"/>
    </source>
</evidence>
<proteinExistence type="predicted"/>
<dbReference type="InterPro" id="IPR026341">
    <property type="entry name" value="T9SS_type_B"/>
</dbReference>
<evidence type="ECO:0000256" key="1">
    <source>
        <dbReference type="SAM" id="SignalP"/>
    </source>
</evidence>
<dbReference type="Proteomes" id="UP000431264">
    <property type="component" value="Unassembled WGS sequence"/>
</dbReference>
<dbReference type="PROSITE" id="PS51257">
    <property type="entry name" value="PROKAR_LIPOPROTEIN"/>
    <property type="match status" value="1"/>
</dbReference>
<dbReference type="Pfam" id="PF13585">
    <property type="entry name" value="CHU_C"/>
    <property type="match status" value="1"/>
</dbReference>
<dbReference type="EMBL" id="WQLW01000003">
    <property type="protein sequence ID" value="MVO08706.1"/>
    <property type="molecule type" value="Genomic_DNA"/>
</dbReference>
<keyword evidence="4" id="KW-1185">Reference proteome</keyword>
<dbReference type="RefSeq" id="WP_140997101.1">
    <property type="nucleotide sequence ID" value="NZ_VDCZ01000003.1"/>
</dbReference>
<dbReference type="PROSITE" id="PS50835">
    <property type="entry name" value="IG_LIKE"/>
    <property type="match status" value="1"/>
</dbReference>
<accession>A0A6I4IRY7</accession>
<gene>
    <name evidence="3" type="ORF">GOQ30_05960</name>
</gene>
<dbReference type="Gene3D" id="2.60.40.10">
    <property type="entry name" value="Immunoglobulins"/>
    <property type="match status" value="2"/>
</dbReference>
<dbReference type="OrthoDB" id="9765926at2"/>
<dbReference type="InterPro" id="IPR036179">
    <property type="entry name" value="Ig-like_dom_sf"/>
</dbReference>
<evidence type="ECO:0000313" key="4">
    <source>
        <dbReference type="Proteomes" id="UP000431264"/>
    </source>
</evidence>
<keyword evidence="1" id="KW-0732">Signal</keyword>
<organism evidence="3 4">
    <name type="scientific">Flavobacterium profundi</name>
    <dbReference type="NCBI Taxonomy" id="1774945"/>
    <lineage>
        <taxon>Bacteria</taxon>
        <taxon>Pseudomonadati</taxon>
        <taxon>Bacteroidota</taxon>
        <taxon>Flavobacteriia</taxon>
        <taxon>Flavobacteriales</taxon>
        <taxon>Flavobacteriaceae</taxon>
        <taxon>Flavobacterium</taxon>
    </lineage>
</organism>
<dbReference type="AlphaFoldDB" id="A0A6I4IRY7"/>
<name>A0A6I4IRY7_9FLAO</name>
<protein>
    <submittedName>
        <fullName evidence="3">T9SS type B sorting domain-containing protein</fullName>
    </submittedName>
</protein>
<dbReference type="SUPFAM" id="SSF48726">
    <property type="entry name" value="Immunoglobulin"/>
    <property type="match status" value="1"/>
</dbReference>
<feature type="domain" description="Ig-like" evidence="2">
    <location>
        <begin position="367"/>
        <end position="451"/>
    </location>
</feature>
<dbReference type="NCBIfam" id="TIGR04131">
    <property type="entry name" value="Bac_Flav_CTERM"/>
    <property type="match status" value="1"/>
</dbReference>
<feature type="signal peptide" evidence="1">
    <location>
        <begin position="1"/>
        <end position="20"/>
    </location>
</feature>
<dbReference type="InterPro" id="IPR007110">
    <property type="entry name" value="Ig-like_dom"/>
</dbReference>
<dbReference type="InterPro" id="IPR013783">
    <property type="entry name" value="Ig-like_fold"/>
</dbReference>
<reference evidence="4" key="1">
    <citation type="submission" date="2019-05" db="EMBL/GenBank/DDBJ databases">
        <title>Flavobacterium profundi sp. nov., isolated from a deep-sea seamount.</title>
        <authorList>
            <person name="Zhang D.-C."/>
        </authorList>
    </citation>
    <scope>NUCLEOTIDE SEQUENCE [LARGE SCALE GENOMIC DNA]</scope>
    <source>
        <strain evidence="4">TP390</strain>
    </source>
</reference>